<name>A0A2R7UJB5_PSEDL</name>
<gene>
    <name evidence="2" type="ORF">DBB42_11850</name>
</gene>
<evidence type="ECO:0000313" key="3">
    <source>
        <dbReference type="Proteomes" id="UP000244874"/>
    </source>
</evidence>
<reference evidence="2 3" key="1">
    <citation type="submission" date="2018-04" db="EMBL/GenBank/DDBJ databases">
        <authorList>
            <person name="Go L.Y."/>
            <person name="Mitchell J.A."/>
        </authorList>
    </citation>
    <scope>NUCLEOTIDE SEQUENCE [LARGE SCALE GENOMIC DNA]</scope>
    <source>
        <strain evidence="2 3">KCJK7865</strain>
    </source>
</reference>
<dbReference type="AlphaFoldDB" id="A0A2R7UJB5"/>
<protein>
    <submittedName>
        <fullName evidence="2">Uncharacterized protein</fullName>
    </submittedName>
</protein>
<dbReference type="Proteomes" id="UP000244874">
    <property type="component" value="Unassembled WGS sequence"/>
</dbReference>
<accession>A0A2R7UJB5</accession>
<dbReference type="EMBL" id="QANO01000108">
    <property type="protein sequence ID" value="PTU51996.1"/>
    <property type="molecule type" value="Genomic_DNA"/>
</dbReference>
<proteinExistence type="predicted"/>
<sequence length="71" mass="7074">MPPSAGRSLFDGRGGAPVRGRTRPHRYCTGFESCAVPVGAGLPAIGLQSSPSISDACAAPASAAHPAAFHT</sequence>
<organism evidence="2 3">
    <name type="scientific">Pseudomonas plecoglossicida</name>
    <dbReference type="NCBI Taxonomy" id="70775"/>
    <lineage>
        <taxon>Bacteria</taxon>
        <taxon>Pseudomonadati</taxon>
        <taxon>Pseudomonadota</taxon>
        <taxon>Gammaproteobacteria</taxon>
        <taxon>Pseudomonadales</taxon>
        <taxon>Pseudomonadaceae</taxon>
        <taxon>Pseudomonas</taxon>
    </lineage>
</organism>
<evidence type="ECO:0000313" key="2">
    <source>
        <dbReference type="EMBL" id="PTU51996.1"/>
    </source>
</evidence>
<evidence type="ECO:0000256" key="1">
    <source>
        <dbReference type="SAM" id="MobiDB-lite"/>
    </source>
</evidence>
<feature type="region of interest" description="Disordered" evidence="1">
    <location>
        <begin position="1"/>
        <end position="21"/>
    </location>
</feature>
<comment type="caution">
    <text evidence="2">The sequence shown here is derived from an EMBL/GenBank/DDBJ whole genome shotgun (WGS) entry which is preliminary data.</text>
</comment>